<dbReference type="RefSeq" id="WP_147881778.1">
    <property type="nucleotide sequence ID" value="NZ_VOUQ01000007.1"/>
</dbReference>
<name>A0A5C7CK53_SERMA</name>
<accession>A0A5C7CK53</accession>
<sequence>MQFKDLPEYAKQAACNALSEKVIKNPYDKGVAKGIRDAFIALYSEAENAGAYENLKSAAEDTAGSIFSKRYSEHGEYTGNIHSNCAAQSTGDKEAESAKEDFELYINGGYIPLIVERRAMLEIGDVPILSIYHQQVRYTLQLAKALHAKKDENGNLTEADFYDANKTIFQLASALNQMQKREGVNRRVEDSQ</sequence>
<dbReference type="AlphaFoldDB" id="A0A5C7CK53"/>
<protein>
    <submittedName>
        <fullName evidence="1">Uncharacterized protein</fullName>
    </submittedName>
</protein>
<evidence type="ECO:0000313" key="2">
    <source>
        <dbReference type="Proteomes" id="UP000321126"/>
    </source>
</evidence>
<comment type="caution">
    <text evidence="1">The sequence shown here is derived from an EMBL/GenBank/DDBJ whole genome shotgun (WGS) entry which is preliminary data.</text>
</comment>
<proteinExistence type="predicted"/>
<dbReference type="EMBL" id="VOUQ01000007">
    <property type="protein sequence ID" value="TXE33225.1"/>
    <property type="molecule type" value="Genomic_DNA"/>
</dbReference>
<evidence type="ECO:0000313" key="1">
    <source>
        <dbReference type="EMBL" id="TXE33225.1"/>
    </source>
</evidence>
<dbReference type="Proteomes" id="UP000321126">
    <property type="component" value="Unassembled WGS sequence"/>
</dbReference>
<reference evidence="1 2" key="1">
    <citation type="submission" date="2019-07" db="EMBL/GenBank/DDBJ databases">
        <title>Serratia strains were isolated from fresh produce.</title>
        <authorList>
            <person name="Cho G.-S."/>
            <person name="Stein M."/>
            <person name="Lee W."/>
            <person name="Suh S.H."/>
            <person name="Franz C.M.A.P."/>
        </authorList>
    </citation>
    <scope>NUCLEOTIDE SEQUENCE [LARGE SCALE GENOMIC DNA]</scope>
    <source>
        <strain evidence="1 2">S16</strain>
    </source>
</reference>
<gene>
    <name evidence="1" type="ORF">FOT62_13700</name>
</gene>
<organism evidence="1 2">
    <name type="scientific">Serratia marcescens</name>
    <dbReference type="NCBI Taxonomy" id="615"/>
    <lineage>
        <taxon>Bacteria</taxon>
        <taxon>Pseudomonadati</taxon>
        <taxon>Pseudomonadota</taxon>
        <taxon>Gammaproteobacteria</taxon>
        <taxon>Enterobacterales</taxon>
        <taxon>Yersiniaceae</taxon>
        <taxon>Serratia</taxon>
    </lineage>
</organism>